<dbReference type="AlphaFoldDB" id="A0A131YGB1"/>
<reference evidence="2" key="1">
    <citation type="journal article" date="2016" name="Ticks Tick Borne Dis.">
        <title>De novo assembly and annotation of the salivary gland transcriptome of Rhipicephalus appendiculatus male and female ticks during blood feeding.</title>
        <authorList>
            <person name="de Castro M.H."/>
            <person name="de Klerk D."/>
            <person name="Pienaar R."/>
            <person name="Latif A.A."/>
            <person name="Rees D.J."/>
            <person name="Mans B.J."/>
        </authorList>
    </citation>
    <scope>NUCLEOTIDE SEQUENCE</scope>
    <source>
        <tissue evidence="2">Salivary glands</tissue>
    </source>
</reference>
<protein>
    <submittedName>
        <fullName evidence="2">Cystatin</fullName>
    </submittedName>
</protein>
<accession>A0A131YGB1</accession>
<keyword evidence="1" id="KW-0732">Signal</keyword>
<feature type="signal peptide" evidence="1">
    <location>
        <begin position="1"/>
        <end position="23"/>
    </location>
</feature>
<proteinExistence type="predicted"/>
<evidence type="ECO:0000313" key="2">
    <source>
        <dbReference type="EMBL" id="JAP77535.1"/>
    </source>
</evidence>
<evidence type="ECO:0000256" key="1">
    <source>
        <dbReference type="SAM" id="SignalP"/>
    </source>
</evidence>
<name>A0A131YGB1_RHIAP</name>
<organism evidence="2">
    <name type="scientific">Rhipicephalus appendiculatus</name>
    <name type="common">Brown ear tick</name>
    <dbReference type="NCBI Taxonomy" id="34631"/>
    <lineage>
        <taxon>Eukaryota</taxon>
        <taxon>Metazoa</taxon>
        <taxon>Ecdysozoa</taxon>
        <taxon>Arthropoda</taxon>
        <taxon>Chelicerata</taxon>
        <taxon>Arachnida</taxon>
        <taxon>Acari</taxon>
        <taxon>Parasitiformes</taxon>
        <taxon>Ixodida</taxon>
        <taxon>Ixodoidea</taxon>
        <taxon>Ixodidae</taxon>
        <taxon>Rhipicephalinae</taxon>
        <taxon>Rhipicephalus</taxon>
        <taxon>Rhipicephalus</taxon>
    </lineage>
</organism>
<feature type="chain" id="PRO_5007285068" evidence="1">
    <location>
        <begin position="24"/>
        <end position="120"/>
    </location>
</feature>
<dbReference type="InterPro" id="IPR046350">
    <property type="entry name" value="Cystatin_sf"/>
</dbReference>
<dbReference type="SUPFAM" id="SSF54403">
    <property type="entry name" value="Cystatin/monellin"/>
    <property type="match status" value="1"/>
</dbReference>
<dbReference type="EMBL" id="GEDV01011022">
    <property type="protein sequence ID" value="JAP77535.1"/>
    <property type="molecule type" value="Transcribed_RNA"/>
</dbReference>
<sequence length="120" mass="13714">MAGGVASMLVILLLKSLCEESLGAGGWTEVIKPDTPEYRALARYAYKDQKRYWSPRLTFLVTQARWKIVDGKEYNLAFIVLSGDLIIEKCLTIVFESPRIRGRPIRKQVTKFWCRSKSAT</sequence>